<dbReference type="HOGENOM" id="CLU_2104569_0_0_6"/>
<proteinExistence type="predicted"/>
<gene>
    <name evidence="1" type="ORF">HMPREF9080_01192</name>
</gene>
<dbReference type="EMBL" id="AGCM01000068">
    <property type="protein sequence ID" value="EHM54481.1"/>
    <property type="molecule type" value="Genomic_DNA"/>
</dbReference>
<dbReference type="STRING" id="797473.HMPREF9080_01192"/>
<evidence type="ECO:0000313" key="2">
    <source>
        <dbReference type="Proteomes" id="UP000004750"/>
    </source>
</evidence>
<accession>G9ZEL2</accession>
<protein>
    <submittedName>
        <fullName evidence="1">Uncharacterized protein</fullName>
    </submittedName>
</protein>
<dbReference type="AlphaFoldDB" id="G9ZEL2"/>
<organism evidence="1 2">
    <name type="scientific">Cardiobacterium valvarum F0432</name>
    <dbReference type="NCBI Taxonomy" id="797473"/>
    <lineage>
        <taxon>Bacteria</taxon>
        <taxon>Pseudomonadati</taxon>
        <taxon>Pseudomonadota</taxon>
        <taxon>Gammaproteobacteria</taxon>
        <taxon>Cardiobacteriales</taxon>
        <taxon>Cardiobacteriaceae</taxon>
        <taxon>Cardiobacterium</taxon>
    </lineage>
</organism>
<dbReference type="Proteomes" id="UP000004750">
    <property type="component" value="Unassembled WGS sequence"/>
</dbReference>
<comment type="caution">
    <text evidence="1">The sequence shown here is derived from an EMBL/GenBank/DDBJ whole genome shotgun (WGS) entry which is preliminary data.</text>
</comment>
<reference evidence="1 2" key="1">
    <citation type="submission" date="2011-08" db="EMBL/GenBank/DDBJ databases">
        <authorList>
            <person name="Weinstock G."/>
            <person name="Sodergren E."/>
            <person name="Clifton S."/>
            <person name="Fulton L."/>
            <person name="Fulton B."/>
            <person name="Courtney L."/>
            <person name="Fronick C."/>
            <person name="Harrison M."/>
            <person name="Strong C."/>
            <person name="Farmer C."/>
            <person name="Delahaunty K."/>
            <person name="Markovic C."/>
            <person name="Hall O."/>
            <person name="Minx P."/>
            <person name="Tomlinson C."/>
            <person name="Mitreva M."/>
            <person name="Hou S."/>
            <person name="Chen J."/>
            <person name="Wollam A."/>
            <person name="Pepin K.H."/>
            <person name="Johnson M."/>
            <person name="Bhonagiri V."/>
            <person name="Zhang X."/>
            <person name="Suruliraj S."/>
            <person name="Warren W."/>
            <person name="Chinwalla A."/>
            <person name="Mardis E.R."/>
            <person name="Wilson R.K."/>
        </authorList>
    </citation>
    <scope>NUCLEOTIDE SEQUENCE [LARGE SCALE GENOMIC DNA]</scope>
    <source>
        <strain evidence="1 2">F0432</strain>
    </source>
</reference>
<name>G9ZEL2_9GAMM</name>
<evidence type="ECO:0000313" key="1">
    <source>
        <dbReference type="EMBL" id="EHM54481.1"/>
    </source>
</evidence>
<sequence>MNAHAVFIEEAGRQEVEAKLGVGVRGVDGISFTTEADAPVLIVGQVGKDATESVLLRVIGAFGAFLREGDDAPETVHISFGLLGIVLSEGFAAEYGGTDSTGGGDEIRLFIVKCS</sequence>